<evidence type="ECO:0000259" key="1">
    <source>
        <dbReference type="Pfam" id="PF01850"/>
    </source>
</evidence>
<evidence type="ECO:0000313" key="3">
    <source>
        <dbReference type="Proteomes" id="UP000187495"/>
    </source>
</evidence>
<dbReference type="SUPFAM" id="SSF88723">
    <property type="entry name" value="PIN domain-like"/>
    <property type="match status" value="1"/>
</dbReference>
<name>A0A1N7ESN3_9GAMM</name>
<sequence length="151" mass="17278">MMINKPFAIDTNILVYAYNQGSPFHQKAGQFLSQKMTQFDEFGQLSICICQQSCIEFVHSITWHRLERPLTPQQAIDVIDYLQDCGLTIIHPKNTQITTFADLIKTHFSRNKIFDTAITATLKDNGINGIYTANTRDFTDYPFLTVINPLI</sequence>
<dbReference type="Proteomes" id="UP000187495">
    <property type="component" value="Unassembled WGS sequence"/>
</dbReference>
<dbReference type="AlphaFoldDB" id="A0A1N7ESN3"/>
<organism evidence="2 3">
    <name type="scientific">Moraxella cuniculi DSM 21768</name>
    <dbReference type="NCBI Taxonomy" id="1122245"/>
    <lineage>
        <taxon>Bacteria</taxon>
        <taxon>Pseudomonadati</taxon>
        <taxon>Pseudomonadota</taxon>
        <taxon>Gammaproteobacteria</taxon>
        <taxon>Moraxellales</taxon>
        <taxon>Moraxellaceae</taxon>
        <taxon>Moraxella</taxon>
    </lineage>
</organism>
<accession>A0A1N7ESN3</accession>
<dbReference type="InterPro" id="IPR002716">
    <property type="entry name" value="PIN_dom"/>
</dbReference>
<gene>
    <name evidence="2" type="ORF">SAMN02745664_10732</name>
</gene>
<dbReference type="InterPro" id="IPR029060">
    <property type="entry name" value="PIN-like_dom_sf"/>
</dbReference>
<dbReference type="STRING" id="34061.B0189_05350"/>
<feature type="domain" description="PIN" evidence="1">
    <location>
        <begin position="9"/>
        <end position="143"/>
    </location>
</feature>
<reference evidence="3" key="1">
    <citation type="submission" date="2017-01" db="EMBL/GenBank/DDBJ databases">
        <authorList>
            <person name="Varghese N."/>
            <person name="Submissions S."/>
        </authorList>
    </citation>
    <scope>NUCLEOTIDE SEQUENCE [LARGE SCALE GENOMIC DNA]</scope>
    <source>
        <strain evidence="3">DSM 21768</strain>
    </source>
</reference>
<dbReference type="Gene3D" id="3.40.50.1010">
    <property type="entry name" value="5'-nuclease"/>
    <property type="match status" value="1"/>
</dbReference>
<proteinExistence type="predicted"/>
<evidence type="ECO:0000313" key="2">
    <source>
        <dbReference type="EMBL" id="SIR90965.1"/>
    </source>
</evidence>
<dbReference type="Pfam" id="PF01850">
    <property type="entry name" value="PIN"/>
    <property type="match status" value="1"/>
</dbReference>
<protein>
    <submittedName>
        <fullName evidence="2">Predicted nucleic acid-binding protein, contains PIN domain</fullName>
    </submittedName>
</protein>
<keyword evidence="3" id="KW-1185">Reference proteome</keyword>
<dbReference type="EMBL" id="FTNU01000007">
    <property type="protein sequence ID" value="SIR90965.1"/>
    <property type="molecule type" value="Genomic_DNA"/>
</dbReference>